<protein>
    <submittedName>
        <fullName evidence="1">Uncharacterized protein</fullName>
    </submittedName>
</protein>
<sequence length="932" mass="106589">MRLFRILLPLILLFFVFTTTKAQRFGGNASHVKWRQINTDTVRVIFPAGTDSLAQRIALVTQQLQSNYNSSIGPRIKKLNIVLQNDVTVSNAYVGLAPYRSEFYLMPPQNAFALGAQNWADNLAIHEYRHAQQYNNFNIGLSGVMGVLFGQNGRALANATAIPDWFFEGDAVYNETLLSEQGRGRLPQFFNAYKSLYYEGKRYGYMQLRNGSYKNYIPNHYDLGYLLVAYGYEQYGSDFWKNVTTQAAAFSSIVYPMQHAIKKNTGMGYKQFVNDAFDFYQEKWNNTKSEAPPKWLSKTLPNSVANYKYPYTDNSGNIIALKTTNKDIPAIVRIAPNGAEEKIIIRDIDYDDYFSYNNNKIIFTSRKPDVRWANSEYSVLHIVDMATGLSTRINGKTKYFSPDISHSGKLIATVQMKDNLQSALLVLDTTGNVLYTFSNNAHLLYSYPKFSANDSLLYVMVRNDAGEMGMQSIAITSGATHTIMPMNNRVIGYPVIKGDTLFYNCTSEGSDKIFAYLARENKHYGIAGYQTGLYQAVSIDSEHIVSSVFTTKGYRLAKIPTYWYPDNGNDTLTPLFVTKPFTNTAANQMLMATGTGNYAITKYPKLFRPFNFHSWNPSINQPDYSFTLLGENVLNTLQSQLSYTYNSNERYNSLGYTAIYGGTYIQPYIDITQIWNRNAPLNADTTVYWNEFKSAAGLQLPFNLSSGRQYRYLTLSASYNINNIQWKANTKQLINNVSYITSRISYSAQIQKSLQQIYPHWAHSYTVTYRRSVNNLDANQLLLNTSFYLPGFAKTHSLVVQAAYQSRDTNRLYIFTNNFPLSRGYEKTDYPRMFKIGVNYHFPIWYPDKGFGNMVFVNRIRANVFYDYTNLKSLRLQTNYPLSTAGAEIYLDTKWWNQQSITIGLRYSKLLNHKLFATAPNRWEIILPVALF</sequence>
<organism evidence="1 2">
    <name type="scientific">Limnovirga soli</name>
    <dbReference type="NCBI Taxonomy" id="2656915"/>
    <lineage>
        <taxon>Bacteria</taxon>
        <taxon>Pseudomonadati</taxon>
        <taxon>Bacteroidota</taxon>
        <taxon>Chitinophagia</taxon>
        <taxon>Chitinophagales</taxon>
        <taxon>Chitinophagaceae</taxon>
        <taxon>Limnovirga</taxon>
    </lineage>
</organism>
<reference evidence="1" key="1">
    <citation type="submission" date="2019-10" db="EMBL/GenBank/DDBJ databases">
        <title>Draft genome sequence of Panacibacter sp. KCS-6.</title>
        <authorList>
            <person name="Yim K.J."/>
        </authorList>
    </citation>
    <scope>NUCLEOTIDE SEQUENCE</scope>
    <source>
        <strain evidence="1">KCS-6</strain>
    </source>
</reference>
<dbReference type="Proteomes" id="UP000598971">
    <property type="component" value="Unassembled WGS sequence"/>
</dbReference>
<comment type="caution">
    <text evidence="1">The sequence shown here is derived from an EMBL/GenBank/DDBJ whole genome shotgun (WGS) entry which is preliminary data.</text>
</comment>
<name>A0A8J8JVU0_9BACT</name>
<dbReference type="SUPFAM" id="SSF69304">
    <property type="entry name" value="Tricorn protease N-terminal domain"/>
    <property type="match status" value="1"/>
</dbReference>
<dbReference type="AlphaFoldDB" id="A0A8J8JVU0"/>
<evidence type="ECO:0000313" key="2">
    <source>
        <dbReference type="Proteomes" id="UP000598971"/>
    </source>
</evidence>
<accession>A0A8J8JVU0</accession>
<dbReference type="Gene3D" id="2.120.10.30">
    <property type="entry name" value="TolB, C-terminal domain"/>
    <property type="match status" value="1"/>
</dbReference>
<gene>
    <name evidence="1" type="ORF">GD597_04120</name>
</gene>
<proteinExistence type="predicted"/>
<dbReference type="InterPro" id="IPR011042">
    <property type="entry name" value="6-blade_b-propeller_TolB-like"/>
</dbReference>
<dbReference type="EMBL" id="WHPF01000003">
    <property type="protein sequence ID" value="NNV54636.1"/>
    <property type="molecule type" value="Genomic_DNA"/>
</dbReference>
<keyword evidence="2" id="KW-1185">Reference proteome</keyword>
<evidence type="ECO:0000313" key="1">
    <source>
        <dbReference type="EMBL" id="NNV54636.1"/>
    </source>
</evidence>
<dbReference type="RefSeq" id="WP_171606565.1">
    <property type="nucleotide sequence ID" value="NZ_WHPF01000003.1"/>
</dbReference>